<gene>
    <name evidence="1" type="ORF">B296_00031291</name>
</gene>
<dbReference type="EMBL" id="AMZH03014176">
    <property type="protein sequence ID" value="RRT48077.1"/>
    <property type="molecule type" value="Genomic_DNA"/>
</dbReference>
<comment type="caution">
    <text evidence="1">The sequence shown here is derived from an EMBL/GenBank/DDBJ whole genome shotgun (WGS) entry which is preliminary data.</text>
</comment>
<protein>
    <submittedName>
        <fullName evidence="1">Uncharacterized protein</fullName>
    </submittedName>
</protein>
<proteinExistence type="predicted"/>
<reference evidence="1 2" key="1">
    <citation type="journal article" date="2014" name="Agronomy (Basel)">
        <title>A Draft Genome Sequence for Ensete ventricosum, the Drought-Tolerant Tree Against Hunger.</title>
        <authorList>
            <person name="Harrison J."/>
            <person name="Moore K.A."/>
            <person name="Paszkiewicz K."/>
            <person name="Jones T."/>
            <person name="Grant M."/>
            <person name="Ambacheew D."/>
            <person name="Muzemil S."/>
            <person name="Studholme D.J."/>
        </authorList>
    </citation>
    <scope>NUCLEOTIDE SEQUENCE [LARGE SCALE GENOMIC DNA]</scope>
</reference>
<dbReference type="Proteomes" id="UP000287651">
    <property type="component" value="Unassembled WGS sequence"/>
</dbReference>
<accession>A0A426Y8M9</accession>
<organism evidence="1 2">
    <name type="scientific">Ensete ventricosum</name>
    <name type="common">Abyssinian banana</name>
    <name type="synonym">Musa ensete</name>
    <dbReference type="NCBI Taxonomy" id="4639"/>
    <lineage>
        <taxon>Eukaryota</taxon>
        <taxon>Viridiplantae</taxon>
        <taxon>Streptophyta</taxon>
        <taxon>Embryophyta</taxon>
        <taxon>Tracheophyta</taxon>
        <taxon>Spermatophyta</taxon>
        <taxon>Magnoliopsida</taxon>
        <taxon>Liliopsida</taxon>
        <taxon>Zingiberales</taxon>
        <taxon>Musaceae</taxon>
        <taxon>Ensete</taxon>
    </lineage>
</organism>
<sequence>MGKTTALSFWHDEPDRVKPVGVELKGACCGPRNHCKRGGGQQRREGITAGLWSLLTPTPTHTDESFACDRKLLIVALVHLLDAFDLSIRFIKDALKTFFGLALYSLNRTSLIDLGTVLPLFTLVVKDEQMGLVEVAMMVIA</sequence>
<evidence type="ECO:0000313" key="2">
    <source>
        <dbReference type="Proteomes" id="UP000287651"/>
    </source>
</evidence>
<name>A0A426Y8M9_ENSVE</name>
<evidence type="ECO:0000313" key="1">
    <source>
        <dbReference type="EMBL" id="RRT48077.1"/>
    </source>
</evidence>
<dbReference type="AlphaFoldDB" id="A0A426Y8M9"/>